<accession>A0ABY0M3B8</accession>
<dbReference type="EMBL" id="FMVC01000008">
    <property type="protein sequence ID" value="SCY96436.1"/>
    <property type="molecule type" value="Genomic_DNA"/>
</dbReference>
<evidence type="ECO:0000313" key="1">
    <source>
        <dbReference type="EMBL" id="SCY96436.1"/>
    </source>
</evidence>
<comment type="caution">
    <text evidence="1">The sequence shown here is derived from an EMBL/GenBank/DDBJ whole genome shotgun (WGS) entry which is preliminary data.</text>
</comment>
<proteinExistence type="predicted"/>
<dbReference type="Proteomes" id="UP000199307">
    <property type="component" value="Unassembled WGS sequence"/>
</dbReference>
<sequence length="47" mass="5663">MGSIFFLRIDQKLFRILNYGIIKFDNILLYEKWFRPLSVNSRPKPSS</sequence>
<evidence type="ECO:0000313" key="2">
    <source>
        <dbReference type="Proteomes" id="UP000199307"/>
    </source>
</evidence>
<keyword evidence="2" id="KW-1185">Reference proteome</keyword>
<organism evidence="1 2">
    <name type="scientific">Flavobacterium anhuiense</name>
    <dbReference type="NCBI Taxonomy" id="459526"/>
    <lineage>
        <taxon>Bacteria</taxon>
        <taxon>Pseudomonadati</taxon>
        <taxon>Bacteroidota</taxon>
        <taxon>Flavobacteriia</taxon>
        <taxon>Flavobacteriales</taxon>
        <taxon>Flavobacteriaceae</taxon>
        <taxon>Flavobacterium</taxon>
    </lineage>
</organism>
<gene>
    <name evidence="1" type="ORF">SAMN02927916_4388</name>
</gene>
<name>A0ABY0M3B8_9FLAO</name>
<reference evidence="1 2" key="1">
    <citation type="submission" date="2016-10" db="EMBL/GenBank/DDBJ databases">
        <authorList>
            <person name="Varghese N."/>
            <person name="Submissions S."/>
        </authorList>
    </citation>
    <scope>NUCLEOTIDE SEQUENCE [LARGE SCALE GENOMIC DNA]</scope>
    <source>
        <strain evidence="1 2">CGMCC 1.6859</strain>
    </source>
</reference>
<protein>
    <submittedName>
        <fullName evidence="1">Uncharacterized protein</fullName>
    </submittedName>
</protein>